<dbReference type="InterPro" id="IPR038765">
    <property type="entry name" value="Papain-like_cys_pep_sf"/>
</dbReference>
<keyword evidence="5" id="KW-1185">Reference proteome</keyword>
<dbReference type="InterPro" id="IPR002083">
    <property type="entry name" value="MATH/TRAF_dom"/>
</dbReference>
<evidence type="ECO:0000256" key="1">
    <source>
        <dbReference type="ARBA" id="ARBA00022786"/>
    </source>
</evidence>
<dbReference type="InterPro" id="IPR001394">
    <property type="entry name" value="Peptidase_C19_UCH"/>
</dbReference>
<dbReference type="OrthoDB" id="289038at2759"/>
<feature type="domain" description="USP" evidence="3">
    <location>
        <begin position="175"/>
        <end position="475"/>
    </location>
</feature>
<dbReference type="SMART" id="SM00061">
    <property type="entry name" value="MATH"/>
    <property type="match status" value="1"/>
</dbReference>
<dbReference type="InterPro" id="IPR024729">
    <property type="entry name" value="USP7_ICP0-binding_dom"/>
</dbReference>
<dbReference type="GO" id="GO:0005634">
    <property type="term" value="C:nucleus"/>
    <property type="evidence" value="ECO:0007669"/>
    <property type="project" value="TreeGrafter"/>
</dbReference>
<dbReference type="AlphaFoldDB" id="A0A8H3X9E3"/>
<evidence type="ECO:0000259" key="3">
    <source>
        <dbReference type="PROSITE" id="PS50235"/>
    </source>
</evidence>
<accession>A0A8H3X9E3</accession>
<dbReference type="GO" id="GO:0004843">
    <property type="term" value="F:cysteine-type deubiquitinase activity"/>
    <property type="evidence" value="ECO:0007669"/>
    <property type="project" value="InterPro"/>
</dbReference>
<keyword evidence="4" id="KW-0645">Protease</keyword>
<dbReference type="Pfam" id="PF00443">
    <property type="entry name" value="UCH"/>
    <property type="match status" value="1"/>
</dbReference>
<dbReference type="SUPFAM" id="SSF54001">
    <property type="entry name" value="Cysteine proteinases"/>
    <property type="match status" value="1"/>
</dbReference>
<sequence>MMTVMDYEAIANKIMPDPDYKVKDFQYFTWHVNNWSNIERKTTGPRFEAGGCQWRILLFPFGNKNLSKVSIYLKFADLQDERPDWHVCVQFAFILWNSKEPTKYIGHYAYHRFSTQESDWGFGKFYDQNKLFTPSDDRTHPLIENGACNITALVRVLDDPTGTLWSDRTYAPGYVGIKNLNVNTFLNSVIQSLYFIKQFRKAVYQIPMESDKQEKSIVSALQRIFYQLNISDSSVEITELARFFGWNIFLTSDVRKFIDVLRDNVADKIKNTKADITISKLFAGKKKTYIKCVNVDYESLRIEDYYDIQLSVKGCKTLDDSFMKYMQVNLDGDNKYYTDDYGLQVAKNSVIFESFPPVLHIHLNQFDYDVQSNTMVKINSHYEFPMEIDLQKYLSPDADKSKSHKYILHGVLVHGGLSKYNCRYYALLRPEKNHRWIKFDGARVTPVSVKEVLENNYGGSDSPYHNVYMLVYIRESDIDEILSSILLEDLPKHLCEEENAVREQKQKESIENNRHMSIWVITEEMFKNHKGFDIVNFNNKQYPLSEVSQFKFLKNRTYYAFKKMVAANFEVPIDKIRFRIVKDRLNKTIRPHKVITDDFLNKSMKEIKAKLAGGCSELRLYMEILENPIIIKKKSTQTGEIIIFIKYFNPDAQSLECLGQLYVQKGSKINTIFPFLRKKKQLQQNTPLDIYEEVSLDMIEKKTPKLTFNKSVMQDGDIICFQKTLTDKEIQEHVSAGRIYSIPQFYESLFMNIIVQFKSKFGYKDSVPEFSLVLNKNMTYDAVANHVAAHLNTDPSKLRFTSVSGKLKNDIAIITDQTLSEMLNLSSCLYYEILDINV</sequence>
<dbReference type="InterPro" id="IPR028889">
    <property type="entry name" value="USP"/>
</dbReference>
<evidence type="ECO:0000259" key="2">
    <source>
        <dbReference type="PROSITE" id="PS50144"/>
    </source>
</evidence>
<name>A0A8H3X9E3_GIGMA</name>
<organism evidence="4 5">
    <name type="scientific">Gigaspora margarita</name>
    <dbReference type="NCBI Taxonomy" id="4874"/>
    <lineage>
        <taxon>Eukaryota</taxon>
        <taxon>Fungi</taxon>
        <taxon>Fungi incertae sedis</taxon>
        <taxon>Mucoromycota</taxon>
        <taxon>Glomeromycotina</taxon>
        <taxon>Glomeromycetes</taxon>
        <taxon>Diversisporales</taxon>
        <taxon>Gigasporaceae</taxon>
        <taxon>Gigaspora</taxon>
    </lineage>
</organism>
<evidence type="ECO:0000313" key="5">
    <source>
        <dbReference type="Proteomes" id="UP000439903"/>
    </source>
</evidence>
<dbReference type="Pfam" id="PF22486">
    <property type="entry name" value="MATH_2"/>
    <property type="match status" value="1"/>
</dbReference>
<dbReference type="InterPro" id="IPR008974">
    <property type="entry name" value="TRAF-like"/>
</dbReference>
<comment type="caution">
    <text evidence="4">The sequence shown here is derived from an EMBL/GenBank/DDBJ whole genome shotgun (WGS) entry which is preliminary data.</text>
</comment>
<dbReference type="PROSITE" id="PS50144">
    <property type="entry name" value="MATH"/>
    <property type="match status" value="1"/>
</dbReference>
<dbReference type="PROSITE" id="PS50235">
    <property type="entry name" value="USP_3"/>
    <property type="match status" value="1"/>
</dbReference>
<reference evidence="4 5" key="1">
    <citation type="journal article" date="2019" name="Environ. Microbiol.">
        <title>At the nexus of three kingdoms: the genome of the mycorrhizal fungus Gigaspora margarita provides insights into plant, endobacterial and fungal interactions.</title>
        <authorList>
            <person name="Venice F."/>
            <person name="Ghignone S."/>
            <person name="Salvioli di Fossalunga A."/>
            <person name="Amselem J."/>
            <person name="Novero M."/>
            <person name="Xianan X."/>
            <person name="Sedzielewska Toro K."/>
            <person name="Morin E."/>
            <person name="Lipzen A."/>
            <person name="Grigoriev I.V."/>
            <person name="Henrissat B."/>
            <person name="Martin F.M."/>
            <person name="Bonfante P."/>
        </authorList>
    </citation>
    <scope>NUCLEOTIDE SEQUENCE [LARGE SCALE GENOMIC DNA]</scope>
    <source>
        <strain evidence="4 5">BEG34</strain>
    </source>
</reference>
<keyword evidence="1" id="KW-0833">Ubl conjugation pathway</keyword>
<dbReference type="Gene3D" id="3.10.20.90">
    <property type="entry name" value="Phosphatidylinositol 3-kinase Catalytic Subunit, Chain A, domain 1"/>
    <property type="match status" value="2"/>
</dbReference>
<dbReference type="Proteomes" id="UP000439903">
    <property type="component" value="Unassembled WGS sequence"/>
</dbReference>
<dbReference type="Gene3D" id="3.90.70.10">
    <property type="entry name" value="Cysteine proteinases"/>
    <property type="match status" value="1"/>
</dbReference>
<keyword evidence="4" id="KW-0378">Hydrolase</keyword>
<dbReference type="Pfam" id="PF12436">
    <property type="entry name" value="USP7_ICP0_bdg"/>
    <property type="match status" value="1"/>
</dbReference>
<dbReference type="GO" id="GO:0005829">
    <property type="term" value="C:cytosol"/>
    <property type="evidence" value="ECO:0007669"/>
    <property type="project" value="TreeGrafter"/>
</dbReference>
<gene>
    <name evidence="4" type="ORF">F8M41_005113</name>
</gene>
<proteinExistence type="predicted"/>
<dbReference type="GO" id="GO:0031647">
    <property type="term" value="P:regulation of protein stability"/>
    <property type="evidence" value="ECO:0007669"/>
    <property type="project" value="TreeGrafter"/>
</dbReference>
<evidence type="ECO:0000313" key="4">
    <source>
        <dbReference type="EMBL" id="KAF0433221.1"/>
    </source>
</evidence>
<dbReference type="PANTHER" id="PTHR24006:SF644">
    <property type="entry name" value="UBIQUITIN CARBOXYL-TERMINAL HYDROLASE 7"/>
    <property type="match status" value="1"/>
</dbReference>
<dbReference type="GO" id="GO:0006508">
    <property type="term" value="P:proteolysis"/>
    <property type="evidence" value="ECO:0007669"/>
    <property type="project" value="UniProtKB-KW"/>
</dbReference>
<feature type="domain" description="MATH" evidence="2">
    <location>
        <begin position="25"/>
        <end position="154"/>
    </location>
</feature>
<dbReference type="SUPFAM" id="SSF49599">
    <property type="entry name" value="TRAF domain-like"/>
    <property type="match status" value="1"/>
</dbReference>
<dbReference type="Gene3D" id="2.60.210.10">
    <property type="entry name" value="Apoptosis, Tumor Necrosis Factor Receptor Associated Protein 2, Chain A"/>
    <property type="match status" value="1"/>
</dbReference>
<dbReference type="GO" id="GO:0016579">
    <property type="term" value="P:protein deubiquitination"/>
    <property type="evidence" value="ECO:0007669"/>
    <property type="project" value="InterPro"/>
</dbReference>
<dbReference type="EMBL" id="WTPW01001480">
    <property type="protein sequence ID" value="KAF0433221.1"/>
    <property type="molecule type" value="Genomic_DNA"/>
</dbReference>
<protein>
    <submittedName>
        <fullName evidence="4">Putative ubiquitin-specific processing protease 21</fullName>
    </submittedName>
</protein>
<dbReference type="InterPro" id="IPR050164">
    <property type="entry name" value="Peptidase_C19"/>
</dbReference>
<dbReference type="PANTHER" id="PTHR24006">
    <property type="entry name" value="UBIQUITIN CARBOXYL-TERMINAL HYDROLASE"/>
    <property type="match status" value="1"/>
</dbReference>